<keyword evidence="4" id="KW-1185">Reference proteome</keyword>
<feature type="transmembrane region" description="Helical" evidence="2">
    <location>
        <begin position="315"/>
        <end position="337"/>
    </location>
</feature>
<accession>A0A9W7G2K3</accession>
<proteinExistence type="predicted"/>
<dbReference type="PANTHER" id="PTHR11319">
    <property type="entry name" value="G PROTEIN-COUPLED RECEPTOR-RELATED"/>
    <property type="match status" value="1"/>
</dbReference>
<comment type="caution">
    <text evidence="3">The sequence shown here is derived from an EMBL/GenBank/DDBJ whole genome shotgun (WGS) entry which is preliminary data.</text>
</comment>
<sequence>MCNQCTGSQTATVVVGILIISSLLVAAFLYFFKNSIPAVKRRFESFDSTISSSSTFQKIKELGKYQPIFKIVFAYFQVVGGLGFVFSIKFPKFFSSFTSFLGGLVSLDFISVSIKIFSTFGCRGFDDGNWYLKVDYSINCDTNTHFAYGAWAVIMTFVFPIGIPSMYWYLLYRKKHLLDGRQKEKEKTMSEDDALREALQEREANEAKHGTLKSLSFLYGNYEPKYWWFEVFETLRKLALTGFLTIVRPGTGAQILFSLIMSMSAMRVYSGCKPFLDDFTDRFSEVTQWQLFFTLLGALAIKVKLDGEDLQSRGYFDAILTLVQILPVFFLTVANLMELNEAWKEAKNSLFSMRDSEKGGIELGGVGEVSNPVTSIEFKSKASSKSLSKAAPKFTNSNPVTGSNPKEDFQHTIV</sequence>
<keyword evidence="2" id="KW-0812">Transmembrane</keyword>
<dbReference type="OrthoDB" id="5950997at2759"/>
<evidence type="ECO:0000313" key="3">
    <source>
        <dbReference type="EMBL" id="GMI29411.1"/>
    </source>
</evidence>
<feature type="compositionally biased region" description="Polar residues" evidence="1">
    <location>
        <begin position="394"/>
        <end position="404"/>
    </location>
</feature>
<feature type="compositionally biased region" description="Basic and acidic residues" evidence="1">
    <location>
        <begin position="405"/>
        <end position="414"/>
    </location>
</feature>
<protein>
    <submittedName>
        <fullName evidence="3">Uncharacterized protein</fullName>
    </submittedName>
</protein>
<reference evidence="4" key="1">
    <citation type="journal article" date="2023" name="Commun. Biol.">
        <title>Genome analysis of Parmales, the sister group of diatoms, reveals the evolutionary specialization of diatoms from phago-mixotrophs to photoautotrophs.</title>
        <authorList>
            <person name="Ban H."/>
            <person name="Sato S."/>
            <person name="Yoshikawa S."/>
            <person name="Yamada K."/>
            <person name="Nakamura Y."/>
            <person name="Ichinomiya M."/>
            <person name="Sato N."/>
            <person name="Blanc-Mathieu R."/>
            <person name="Endo H."/>
            <person name="Kuwata A."/>
            <person name="Ogata H."/>
        </authorList>
    </citation>
    <scope>NUCLEOTIDE SEQUENCE [LARGE SCALE GENOMIC DNA]</scope>
</reference>
<feature type="transmembrane region" description="Helical" evidence="2">
    <location>
        <begin position="12"/>
        <end position="32"/>
    </location>
</feature>
<keyword evidence="2" id="KW-0472">Membrane</keyword>
<name>A0A9W7G2K3_9STRA</name>
<feature type="compositionally biased region" description="Low complexity" evidence="1">
    <location>
        <begin position="381"/>
        <end position="393"/>
    </location>
</feature>
<feature type="transmembrane region" description="Helical" evidence="2">
    <location>
        <begin position="246"/>
        <end position="266"/>
    </location>
</feature>
<feature type="transmembrane region" description="Helical" evidence="2">
    <location>
        <begin position="68"/>
        <end position="88"/>
    </location>
</feature>
<feature type="region of interest" description="Disordered" evidence="1">
    <location>
        <begin position="380"/>
        <end position="414"/>
    </location>
</feature>
<evidence type="ECO:0000256" key="1">
    <source>
        <dbReference type="SAM" id="MobiDB-lite"/>
    </source>
</evidence>
<organism evidence="3 4">
    <name type="scientific">Triparma columacea</name>
    <dbReference type="NCBI Taxonomy" id="722753"/>
    <lineage>
        <taxon>Eukaryota</taxon>
        <taxon>Sar</taxon>
        <taxon>Stramenopiles</taxon>
        <taxon>Ochrophyta</taxon>
        <taxon>Bolidophyceae</taxon>
        <taxon>Parmales</taxon>
        <taxon>Triparmaceae</taxon>
        <taxon>Triparma</taxon>
    </lineage>
</organism>
<dbReference type="EMBL" id="BRYA01000680">
    <property type="protein sequence ID" value="GMI29411.1"/>
    <property type="molecule type" value="Genomic_DNA"/>
</dbReference>
<dbReference type="Proteomes" id="UP001165065">
    <property type="component" value="Unassembled WGS sequence"/>
</dbReference>
<dbReference type="PANTHER" id="PTHR11319:SF35">
    <property type="entry name" value="OUTER MEMBRANE PROTEIN PMPC-RELATED"/>
    <property type="match status" value="1"/>
</dbReference>
<evidence type="ECO:0000256" key="2">
    <source>
        <dbReference type="SAM" id="Phobius"/>
    </source>
</evidence>
<gene>
    <name evidence="3" type="ORF">TrCOL_g9918</name>
</gene>
<dbReference type="AlphaFoldDB" id="A0A9W7G2K3"/>
<keyword evidence="2" id="KW-1133">Transmembrane helix</keyword>
<feature type="transmembrane region" description="Helical" evidence="2">
    <location>
        <begin position="146"/>
        <end position="171"/>
    </location>
</feature>
<evidence type="ECO:0000313" key="4">
    <source>
        <dbReference type="Proteomes" id="UP001165065"/>
    </source>
</evidence>